<evidence type="ECO:0000256" key="4">
    <source>
        <dbReference type="ARBA" id="ARBA00023163"/>
    </source>
</evidence>
<dbReference type="RefSeq" id="WP_093347784.1">
    <property type="nucleotide sequence ID" value="NZ_FOUY01000024.1"/>
</dbReference>
<sequence length="244" mass="26565">MPDGDDGALLLKSLDRVARDMVRRRDHHDLEETVSAIVQSAVRTVPGADVGGLTVTQNSRVSSRHPTGDELHGLDELQSRLGEGPCITAAENPPEDGLVYAPDLASDECTRRWPRFAPEAVERGFRSLLSTQLATRDGLYAALNLYSHRPDAFDESARMLAGLFGLQAAVLLYGAHNASHLHTALETRDLIGQAKGILQERFDVDEDRAFAMLARSSQDTNMKLVAVARWLVENRGATRAAGLG</sequence>
<dbReference type="Gene3D" id="3.30.450.40">
    <property type="match status" value="1"/>
</dbReference>
<dbReference type="SUPFAM" id="SSF55781">
    <property type="entry name" value="GAF domain-like"/>
    <property type="match status" value="1"/>
</dbReference>
<organism evidence="6 7">
    <name type="scientific">Pseudonocardia ammonioxydans</name>
    <dbReference type="NCBI Taxonomy" id="260086"/>
    <lineage>
        <taxon>Bacteria</taxon>
        <taxon>Bacillati</taxon>
        <taxon>Actinomycetota</taxon>
        <taxon>Actinomycetes</taxon>
        <taxon>Pseudonocardiales</taxon>
        <taxon>Pseudonocardiaceae</taxon>
        <taxon>Pseudonocardia</taxon>
    </lineage>
</organism>
<protein>
    <submittedName>
        <fullName evidence="6">GAF domain-containing protein</fullName>
    </submittedName>
</protein>
<accession>A0A1I5CU82</accession>
<evidence type="ECO:0000256" key="1">
    <source>
        <dbReference type="ARBA" id="ARBA00022679"/>
    </source>
</evidence>
<dbReference type="InterPro" id="IPR011006">
    <property type="entry name" value="CheY-like_superfamily"/>
</dbReference>
<evidence type="ECO:0000256" key="3">
    <source>
        <dbReference type="ARBA" id="ARBA00023015"/>
    </source>
</evidence>
<evidence type="ECO:0000259" key="5">
    <source>
        <dbReference type="PROSITE" id="PS50921"/>
    </source>
</evidence>
<evidence type="ECO:0000313" key="6">
    <source>
        <dbReference type="EMBL" id="SFN90503.1"/>
    </source>
</evidence>
<keyword evidence="3" id="KW-0805">Transcription regulation</keyword>
<evidence type="ECO:0000256" key="2">
    <source>
        <dbReference type="ARBA" id="ARBA00022777"/>
    </source>
</evidence>
<dbReference type="InterPro" id="IPR012074">
    <property type="entry name" value="GAF_ANTAR"/>
</dbReference>
<dbReference type="EMBL" id="FOUY01000024">
    <property type="protein sequence ID" value="SFN90503.1"/>
    <property type="molecule type" value="Genomic_DNA"/>
</dbReference>
<dbReference type="AlphaFoldDB" id="A0A1I5CU82"/>
<dbReference type="InterPro" id="IPR029016">
    <property type="entry name" value="GAF-like_dom_sf"/>
</dbReference>
<dbReference type="OrthoDB" id="4629915at2"/>
<dbReference type="Proteomes" id="UP000199614">
    <property type="component" value="Unassembled WGS sequence"/>
</dbReference>
<keyword evidence="1" id="KW-0808">Transferase</keyword>
<keyword evidence="4" id="KW-0804">Transcription</keyword>
<keyword evidence="2" id="KW-0418">Kinase</keyword>
<dbReference type="GO" id="GO:0016301">
    <property type="term" value="F:kinase activity"/>
    <property type="evidence" value="ECO:0007669"/>
    <property type="project" value="UniProtKB-KW"/>
</dbReference>
<dbReference type="InterPro" id="IPR003018">
    <property type="entry name" value="GAF"/>
</dbReference>
<reference evidence="6 7" key="1">
    <citation type="submission" date="2016-10" db="EMBL/GenBank/DDBJ databases">
        <authorList>
            <person name="de Groot N.N."/>
        </authorList>
    </citation>
    <scope>NUCLEOTIDE SEQUENCE [LARGE SCALE GENOMIC DNA]</scope>
    <source>
        <strain evidence="6 7">CGMCC 4.1877</strain>
    </source>
</reference>
<proteinExistence type="predicted"/>
<dbReference type="GO" id="GO:0003723">
    <property type="term" value="F:RNA binding"/>
    <property type="evidence" value="ECO:0007669"/>
    <property type="project" value="InterPro"/>
</dbReference>
<feature type="domain" description="ANTAR" evidence="5">
    <location>
        <begin position="171"/>
        <end position="232"/>
    </location>
</feature>
<dbReference type="Gene3D" id="1.10.10.10">
    <property type="entry name" value="Winged helix-like DNA-binding domain superfamily/Winged helix DNA-binding domain"/>
    <property type="match status" value="1"/>
</dbReference>
<dbReference type="SUPFAM" id="SSF52172">
    <property type="entry name" value="CheY-like"/>
    <property type="match status" value="1"/>
</dbReference>
<dbReference type="InterPro" id="IPR036388">
    <property type="entry name" value="WH-like_DNA-bd_sf"/>
</dbReference>
<dbReference type="InterPro" id="IPR005561">
    <property type="entry name" value="ANTAR"/>
</dbReference>
<evidence type="ECO:0000313" key="7">
    <source>
        <dbReference type="Proteomes" id="UP000199614"/>
    </source>
</evidence>
<dbReference type="PIRSF" id="PIRSF036625">
    <property type="entry name" value="GAF_ANTAR"/>
    <property type="match status" value="1"/>
</dbReference>
<dbReference type="Pfam" id="PF13185">
    <property type="entry name" value="GAF_2"/>
    <property type="match status" value="1"/>
</dbReference>
<dbReference type="PROSITE" id="PS50921">
    <property type="entry name" value="ANTAR"/>
    <property type="match status" value="1"/>
</dbReference>
<dbReference type="Pfam" id="PF03861">
    <property type="entry name" value="ANTAR"/>
    <property type="match status" value="1"/>
</dbReference>
<keyword evidence="7" id="KW-1185">Reference proteome</keyword>
<gene>
    <name evidence="6" type="ORF">SAMN05216207_102418</name>
</gene>
<dbReference type="STRING" id="260086.SAMN05216207_102418"/>
<dbReference type="SMART" id="SM01012">
    <property type="entry name" value="ANTAR"/>
    <property type="match status" value="1"/>
</dbReference>
<name>A0A1I5CU82_PSUAM</name>